<keyword evidence="2" id="KW-1185">Reference proteome</keyword>
<sequence>MNTYHISLDGDVLKVGFGATLTTGDKIVRDVAAKLDEMIAAGELPGGSLIKINGRITVLVSQVLADKLSKLYDAIAVFDPKIGEPGIDRYVITISKNADYQVGDTLDVVRTKQSSSIKLVICGFANTGKTCFREGLKQALLQIPNAPESYVFSGCPDGDGSWFGETARRDLDLAKKLKAEYKARFTPEFAERKAQEVRGINTPIFVFDVGGKISNANRLIMGAATHAVILVKDEGEIAPWEELCQSLGLSVVAIIYSDYDGVEDVISQETPILKGSVHRLKRGEDVSSRAIVQALAGVLVGLVSGESKNG</sequence>
<evidence type="ECO:0000313" key="2">
    <source>
        <dbReference type="Proteomes" id="UP000660381"/>
    </source>
</evidence>
<accession>A0ABR8IZ82</accession>
<gene>
    <name evidence="1" type="ORF">H6G68_03925</name>
</gene>
<protein>
    <submittedName>
        <fullName evidence="1">CRISPR-associated protein Csx3</fullName>
    </submittedName>
</protein>
<dbReference type="EMBL" id="JACJTQ010000003">
    <property type="protein sequence ID" value="MBD2690914.1"/>
    <property type="molecule type" value="Genomic_DNA"/>
</dbReference>
<organism evidence="1 2">
    <name type="scientific">Anabaena catenula FACHB-362</name>
    <dbReference type="NCBI Taxonomy" id="2692877"/>
    <lineage>
        <taxon>Bacteria</taxon>
        <taxon>Bacillati</taxon>
        <taxon>Cyanobacteriota</taxon>
        <taxon>Cyanophyceae</taxon>
        <taxon>Nostocales</taxon>
        <taxon>Nostocaceae</taxon>
        <taxon>Anabaena</taxon>
    </lineage>
</organism>
<evidence type="ECO:0000313" key="1">
    <source>
        <dbReference type="EMBL" id="MBD2690914.1"/>
    </source>
</evidence>
<dbReference type="RefSeq" id="WP_190905450.1">
    <property type="nucleotide sequence ID" value="NZ_JACJTQ010000003.1"/>
</dbReference>
<name>A0ABR8IZ82_9NOST</name>
<dbReference type="Proteomes" id="UP000660381">
    <property type="component" value="Unassembled WGS sequence"/>
</dbReference>
<reference evidence="1 2" key="1">
    <citation type="journal article" date="2020" name="ISME J.">
        <title>Comparative genomics reveals insights into cyanobacterial evolution and habitat adaptation.</title>
        <authorList>
            <person name="Chen M.Y."/>
            <person name="Teng W.K."/>
            <person name="Zhao L."/>
            <person name="Hu C.X."/>
            <person name="Zhou Y.K."/>
            <person name="Han B.P."/>
            <person name="Song L.R."/>
            <person name="Shu W.S."/>
        </authorList>
    </citation>
    <scope>NUCLEOTIDE SEQUENCE [LARGE SCALE GENOMIC DNA]</scope>
    <source>
        <strain evidence="1 2">FACHB-362</strain>
    </source>
</reference>
<proteinExistence type="predicted"/>
<comment type="caution">
    <text evidence="1">The sequence shown here is derived from an EMBL/GenBank/DDBJ whole genome shotgun (WGS) entry which is preliminary data.</text>
</comment>